<dbReference type="CDD" id="cd11059">
    <property type="entry name" value="CYP_fungal"/>
    <property type="match status" value="1"/>
</dbReference>
<organism evidence="11 12">
    <name type="scientific">Ophiocordyceps unilateralis</name>
    <name type="common">Zombie-ant fungus</name>
    <name type="synonym">Torrubia unilateralis</name>
    <dbReference type="NCBI Taxonomy" id="268505"/>
    <lineage>
        <taxon>Eukaryota</taxon>
        <taxon>Fungi</taxon>
        <taxon>Dikarya</taxon>
        <taxon>Ascomycota</taxon>
        <taxon>Pezizomycotina</taxon>
        <taxon>Sordariomycetes</taxon>
        <taxon>Hypocreomycetidae</taxon>
        <taxon>Hypocreales</taxon>
        <taxon>Ophiocordycipitaceae</taxon>
        <taxon>Ophiocordyceps</taxon>
    </lineage>
</organism>
<dbReference type="PRINTS" id="PR00463">
    <property type="entry name" value="EP450I"/>
</dbReference>
<dbReference type="GO" id="GO:0016705">
    <property type="term" value="F:oxidoreductase activity, acting on paired donors, with incorporation or reduction of molecular oxygen"/>
    <property type="evidence" value="ECO:0007669"/>
    <property type="project" value="InterPro"/>
</dbReference>
<dbReference type="EMBL" id="LAZP02000138">
    <property type="protein sequence ID" value="PFH60288.1"/>
    <property type="molecule type" value="Genomic_DNA"/>
</dbReference>
<dbReference type="Gene3D" id="1.10.630.10">
    <property type="entry name" value="Cytochrome P450"/>
    <property type="match status" value="1"/>
</dbReference>
<proteinExistence type="inferred from homology"/>
<dbReference type="STRING" id="268505.A0A2A9PG22"/>
<evidence type="ECO:0000256" key="6">
    <source>
        <dbReference type="ARBA" id="ARBA00023004"/>
    </source>
</evidence>
<dbReference type="SUPFAM" id="SSF48264">
    <property type="entry name" value="Cytochrome P450"/>
    <property type="match status" value="1"/>
</dbReference>
<feature type="binding site" description="axial binding residue" evidence="7">
    <location>
        <position position="453"/>
    </location>
    <ligand>
        <name>heme</name>
        <dbReference type="ChEBI" id="CHEBI:30413"/>
    </ligand>
    <ligandPart>
        <name>Fe</name>
        <dbReference type="ChEBI" id="CHEBI:18248"/>
    </ligandPart>
</feature>
<sequence length="526" mass="58953">MGFVFGLLVVGVVLVVYSDGKGAGTVDFEVDGSRFDISLASRTTMPICAPSTQPIWYVITFLIVIIIIIIIIIFDPPIELSSLTYTLPPHPGPIVRVAPNEIDVCNPKTVKSIYGTRETFRKTDWYQDFTTKGVETVFNTVDVGVHRRLRRLLAGPISDISLRAYHDRIDHWARRAVEKIRREMVDRGAADVLKWFYFMATDILGDVTFGQSPGMLERGQKDEHSQYLENAMRLSAWRSAFPRLTAVASILPLPLFSDAQKSTRELTRFATRGLARRKSLVDDGTPPETIFRNLYQAQDRNEMSANEVRNEAELYFIAGGETTANTLTFLVWAVCRHAKVQATLLSELRTLPVDGFDDSLVRRLPYLDQVVHETLRLYGAAPSGLPRHVPAGGVELDGYWLAEGTTVCAQAYTLHRDPDIFADPNKFDPARWEEPSKAMRDAFMPFGKGTRSCLGIHLAMAELRMATARFFLAFPDARVSSLEGMSDDDMGEQNYFVMAPQGQRCLIEAASVVSEKSREDLVKDNL</sequence>
<dbReference type="GO" id="GO:0020037">
    <property type="term" value="F:heme binding"/>
    <property type="evidence" value="ECO:0007669"/>
    <property type="project" value="InterPro"/>
</dbReference>
<evidence type="ECO:0000256" key="7">
    <source>
        <dbReference type="PIRSR" id="PIRSR602401-1"/>
    </source>
</evidence>
<evidence type="ECO:0000256" key="3">
    <source>
        <dbReference type="ARBA" id="ARBA00022617"/>
    </source>
</evidence>
<protein>
    <recommendedName>
        <fullName evidence="13">Cytochrome P450</fullName>
    </recommendedName>
</protein>
<comment type="cofactor">
    <cofactor evidence="1 7">
        <name>heme</name>
        <dbReference type="ChEBI" id="CHEBI:30413"/>
    </cofactor>
</comment>
<comment type="similarity">
    <text evidence="2 8">Belongs to the cytochrome P450 family.</text>
</comment>
<evidence type="ECO:0008006" key="13">
    <source>
        <dbReference type="Google" id="ProtNLM"/>
    </source>
</evidence>
<keyword evidence="8" id="KW-0503">Monooxygenase</keyword>
<dbReference type="Pfam" id="PF00067">
    <property type="entry name" value="p450"/>
    <property type="match status" value="1"/>
</dbReference>
<dbReference type="GO" id="GO:0005506">
    <property type="term" value="F:iron ion binding"/>
    <property type="evidence" value="ECO:0007669"/>
    <property type="project" value="InterPro"/>
</dbReference>
<dbReference type="InterPro" id="IPR050121">
    <property type="entry name" value="Cytochrome_P450_monoxygenase"/>
</dbReference>
<evidence type="ECO:0000313" key="11">
    <source>
        <dbReference type="EMBL" id="PFH60288.1"/>
    </source>
</evidence>
<dbReference type="InterPro" id="IPR036396">
    <property type="entry name" value="Cyt_P450_sf"/>
</dbReference>
<evidence type="ECO:0000256" key="4">
    <source>
        <dbReference type="ARBA" id="ARBA00022723"/>
    </source>
</evidence>
<dbReference type="Proteomes" id="UP000037136">
    <property type="component" value="Unassembled WGS sequence"/>
</dbReference>
<keyword evidence="4 7" id="KW-0479">Metal-binding</keyword>
<dbReference type="OrthoDB" id="2099276at2759"/>
<dbReference type="AlphaFoldDB" id="A0A2A9PG22"/>
<keyword evidence="5 8" id="KW-0560">Oxidoreductase</keyword>
<comment type="caution">
    <text evidence="11">The sequence shown here is derived from an EMBL/GenBank/DDBJ whole genome shotgun (WGS) entry which is preliminary data.</text>
</comment>
<feature type="chain" id="PRO_5013219360" description="Cytochrome P450" evidence="10">
    <location>
        <begin position="19"/>
        <end position="526"/>
    </location>
</feature>
<evidence type="ECO:0000256" key="2">
    <source>
        <dbReference type="ARBA" id="ARBA00010617"/>
    </source>
</evidence>
<evidence type="ECO:0000256" key="1">
    <source>
        <dbReference type="ARBA" id="ARBA00001971"/>
    </source>
</evidence>
<dbReference type="InterPro" id="IPR017972">
    <property type="entry name" value="Cyt_P450_CS"/>
</dbReference>
<keyword evidence="9" id="KW-0472">Membrane</keyword>
<dbReference type="PANTHER" id="PTHR24305">
    <property type="entry name" value="CYTOCHROME P450"/>
    <property type="match status" value="1"/>
</dbReference>
<accession>A0A2A9PG22</accession>
<evidence type="ECO:0000313" key="12">
    <source>
        <dbReference type="Proteomes" id="UP000037136"/>
    </source>
</evidence>
<reference evidence="11 12" key="2">
    <citation type="journal article" date="2017" name="Sci. Rep.">
        <title>Ant-infecting Ophiocordyceps genomes reveal a high diversity of potential behavioral manipulation genes and a possible major role for enterotoxins.</title>
        <authorList>
            <person name="de Bekker C."/>
            <person name="Ohm R.A."/>
            <person name="Evans H.C."/>
            <person name="Brachmann A."/>
            <person name="Hughes D.P."/>
        </authorList>
    </citation>
    <scope>NUCLEOTIDE SEQUENCE [LARGE SCALE GENOMIC DNA]</scope>
    <source>
        <strain evidence="11 12">SC16a</strain>
    </source>
</reference>
<feature type="signal peptide" evidence="10">
    <location>
        <begin position="1"/>
        <end position="18"/>
    </location>
</feature>
<keyword evidence="10" id="KW-0732">Signal</keyword>
<dbReference type="InterPro" id="IPR001128">
    <property type="entry name" value="Cyt_P450"/>
</dbReference>
<dbReference type="PANTHER" id="PTHR24305:SF96">
    <property type="entry name" value="CYTOCHROME P450 MONOOXYGENASE STCB-RELATED"/>
    <property type="match status" value="1"/>
</dbReference>
<reference evidence="11 12" key="1">
    <citation type="journal article" date="2015" name="BMC Genomics">
        <title>Gene expression during zombie ant biting behavior reflects the complexity underlying fungal parasitic behavioral manipulation.</title>
        <authorList>
            <person name="de Bekker C."/>
            <person name="Ohm R.A."/>
            <person name="Loreto R.G."/>
            <person name="Sebastian A."/>
            <person name="Albert I."/>
            <person name="Merrow M."/>
            <person name="Brachmann A."/>
            <person name="Hughes D.P."/>
        </authorList>
    </citation>
    <scope>NUCLEOTIDE SEQUENCE [LARGE SCALE GENOMIC DNA]</scope>
    <source>
        <strain evidence="11 12">SC16a</strain>
    </source>
</reference>
<keyword evidence="12" id="KW-1185">Reference proteome</keyword>
<keyword evidence="9" id="KW-0812">Transmembrane</keyword>
<evidence type="ECO:0000256" key="8">
    <source>
        <dbReference type="RuleBase" id="RU000461"/>
    </source>
</evidence>
<gene>
    <name evidence="11" type="ORF">XA68_11171</name>
</gene>
<keyword evidence="9" id="KW-1133">Transmembrane helix</keyword>
<name>A0A2A9PG22_OPHUN</name>
<evidence type="ECO:0000256" key="10">
    <source>
        <dbReference type="SAM" id="SignalP"/>
    </source>
</evidence>
<dbReference type="PRINTS" id="PR00385">
    <property type="entry name" value="P450"/>
</dbReference>
<dbReference type="PROSITE" id="PS00086">
    <property type="entry name" value="CYTOCHROME_P450"/>
    <property type="match status" value="1"/>
</dbReference>
<evidence type="ECO:0000256" key="9">
    <source>
        <dbReference type="SAM" id="Phobius"/>
    </source>
</evidence>
<dbReference type="InterPro" id="IPR002401">
    <property type="entry name" value="Cyt_P450_E_grp-I"/>
</dbReference>
<keyword evidence="3 7" id="KW-0349">Heme</keyword>
<dbReference type="GO" id="GO:0004497">
    <property type="term" value="F:monooxygenase activity"/>
    <property type="evidence" value="ECO:0007669"/>
    <property type="project" value="UniProtKB-KW"/>
</dbReference>
<evidence type="ECO:0000256" key="5">
    <source>
        <dbReference type="ARBA" id="ARBA00023002"/>
    </source>
</evidence>
<keyword evidence="6 7" id="KW-0408">Iron</keyword>
<feature type="transmembrane region" description="Helical" evidence="9">
    <location>
        <begin position="55"/>
        <end position="74"/>
    </location>
</feature>